<gene>
    <name evidence="2" type="ORF">Krac_5879</name>
</gene>
<feature type="domain" description="ATPase AAA-type core" evidence="1">
    <location>
        <begin position="425"/>
        <end position="547"/>
    </location>
</feature>
<dbReference type="Proteomes" id="UP000004508">
    <property type="component" value="Unassembled WGS sequence"/>
</dbReference>
<dbReference type="InParanoid" id="D6TX41"/>
<dbReference type="InterPro" id="IPR027417">
    <property type="entry name" value="P-loop_NTPase"/>
</dbReference>
<proteinExistence type="predicted"/>
<dbReference type="InterPro" id="IPR051396">
    <property type="entry name" value="Bact_Antivir_Def_Nuclease"/>
</dbReference>
<reference evidence="2 3" key="1">
    <citation type="journal article" date="2011" name="Stand. Genomic Sci.">
        <title>Non-contiguous finished genome sequence and contextual data of the filamentous soil bacterium Ktedonobacter racemifer type strain (SOSP1-21).</title>
        <authorList>
            <person name="Chang Y.J."/>
            <person name="Land M."/>
            <person name="Hauser L."/>
            <person name="Chertkov O."/>
            <person name="Del Rio T.G."/>
            <person name="Nolan M."/>
            <person name="Copeland A."/>
            <person name="Tice H."/>
            <person name="Cheng J.F."/>
            <person name="Lucas S."/>
            <person name="Han C."/>
            <person name="Goodwin L."/>
            <person name="Pitluck S."/>
            <person name="Ivanova N."/>
            <person name="Ovchinikova G."/>
            <person name="Pati A."/>
            <person name="Chen A."/>
            <person name="Palaniappan K."/>
            <person name="Mavromatis K."/>
            <person name="Liolios K."/>
            <person name="Brettin T."/>
            <person name="Fiebig A."/>
            <person name="Rohde M."/>
            <person name="Abt B."/>
            <person name="Goker M."/>
            <person name="Detter J.C."/>
            <person name="Woyke T."/>
            <person name="Bristow J."/>
            <person name="Eisen J.A."/>
            <person name="Markowitz V."/>
            <person name="Hugenholtz P."/>
            <person name="Kyrpides N.C."/>
            <person name="Klenk H.P."/>
            <person name="Lapidus A."/>
        </authorList>
    </citation>
    <scope>NUCLEOTIDE SEQUENCE [LARGE SCALE GENOMIC DNA]</scope>
    <source>
        <strain evidence="3">DSM 44963</strain>
    </source>
</reference>
<dbReference type="InterPro" id="IPR003959">
    <property type="entry name" value="ATPase_AAA_core"/>
</dbReference>
<organism evidence="2 3">
    <name type="scientific">Ktedonobacter racemifer DSM 44963</name>
    <dbReference type="NCBI Taxonomy" id="485913"/>
    <lineage>
        <taxon>Bacteria</taxon>
        <taxon>Bacillati</taxon>
        <taxon>Chloroflexota</taxon>
        <taxon>Ktedonobacteria</taxon>
        <taxon>Ktedonobacterales</taxon>
        <taxon>Ktedonobacteraceae</taxon>
        <taxon>Ktedonobacter</taxon>
    </lineage>
</organism>
<dbReference type="eggNOG" id="COG0488">
    <property type="taxonomic scope" value="Bacteria"/>
</dbReference>
<dbReference type="Gene3D" id="3.40.50.300">
    <property type="entry name" value="P-loop containing nucleotide triphosphate hydrolases"/>
    <property type="match status" value="1"/>
</dbReference>
<accession>D6TX41</accession>
<dbReference type="EMBL" id="ADVG01000003">
    <property type="protein sequence ID" value="EFH84774.1"/>
    <property type="molecule type" value="Genomic_DNA"/>
</dbReference>
<dbReference type="STRING" id="485913.Krac_5879"/>
<comment type="caution">
    <text evidence="2">The sequence shown here is derived from an EMBL/GenBank/DDBJ whole genome shotgun (WGS) entry which is preliminary data.</text>
</comment>
<name>D6TX41_KTERA</name>
<dbReference type="GO" id="GO:0005524">
    <property type="term" value="F:ATP binding"/>
    <property type="evidence" value="ECO:0007669"/>
    <property type="project" value="InterPro"/>
</dbReference>
<dbReference type="GO" id="GO:0016887">
    <property type="term" value="F:ATP hydrolysis activity"/>
    <property type="evidence" value="ECO:0007669"/>
    <property type="project" value="InterPro"/>
</dbReference>
<evidence type="ECO:0000259" key="1">
    <source>
        <dbReference type="Pfam" id="PF13304"/>
    </source>
</evidence>
<keyword evidence="3" id="KW-1185">Reference proteome</keyword>
<evidence type="ECO:0000313" key="2">
    <source>
        <dbReference type="EMBL" id="EFH84774.1"/>
    </source>
</evidence>
<evidence type="ECO:0000313" key="3">
    <source>
        <dbReference type="Proteomes" id="UP000004508"/>
    </source>
</evidence>
<sequence>MHLPMYKPLEDISIDFGHEPIMGRASAVHFIVGVNGSGKSRLMRALTEIFLRLASSKPLPFPVTLVYDLGADSEAELDIWLDDVANEDGTFPAYDEERAHLPKHTLFLHKPREGPTILANFSYVPPDLPEARHPWELLEEVSLEDWGRVQTLLKQGGNQLAEVIPEELAVFLKRYYIEHSPFPGEILSGISFLPDVLIAYSSGATEEWAELFAPASLNETQELLTALFSEDGKPEKYERPRHWNAFQDVELGKRLGQEPGESSPGAFEREAFEVIEPTQSTMGIFITSQALKLAVCAVTLQQSIEDLPAFQNEFERERLLRRIELLKQEGKRMDGLRGLLNEIDWLWPVTLGFKIAFYPEHYKKMQSYQLLRLYNAATTVLKEPDPSRIRHLYFDLATTQKAADGRDVSTAQALINALTVLNSQGEQANGDDQQQTAPFDSHATPLDIFRPLWNLQQAHILENVTIALRKRTVKDLILYDSLSDGEQAYLGRMALFYLLQGAQDAIILLDEPETHFNDYWKREMVDIIDNSLQNDSVEVLLSTHSSIALSDAFETEIVFLYKDPLKGQISTYQLPIKSFGASPVDIMRDVFQAPEGIGQRAAEFLDLVLMMALYPATIEAIWAADRDGTTAEELRTLPTFQELSGQLKDRITYAYAFRKDANIAETFDLMFLRAIRAVHRYTQKIRRKRSVTINDALAILESRLGPGYYQFEFRRRLRDLGRDSNAAQN</sequence>
<protein>
    <recommendedName>
        <fullName evidence="1">ATPase AAA-type core domain-containing protein</fullName>
    </recommendedName>
</protein>
<dbReference type="SUPFAM" id="SSF52540">
    <property type="entry name" value="P-loop containing nucleoside triphosphate hydrolases"/>
    <property type="match status" value="1"/>
</dbReference>
<dbReference type="PANTHER" id="PTHR43581">
    <property type="entry name" value="ATP/GTP PHOSPHATASE"/>
    <property type="match status" value="1"/>
</dbReference>
<dbReference type="AlphaFoldDB" id="D6TX41"/>
<dbReference type="Pfam" id="PF13304">
    <property type="entry name" value="AAA_21"/>
    <property type="match status" value="1"/>
</dbReference>
<dbReference type="PANTHER" id="PTHR43581:SF4">
    <property type="entry name" value="ATP_GTP PHOSPHATASE"/>
    <property type="match status" value="1"/>
</dbReference>